<dbReference type="PRINTS" id="PR00368">
    <property type="entry name" value="FADPNR"/>
</dbReference>
<dbReference type="InterPro" id="IPR012999">
    <property type="entry name" value="Pyr_OxRdtase_I_AS"/>
</dbReference>
<dbReference type="PROSITE" id="PS00076">
    <property type="entry name" value="PYRIDINE_REDOX_1"/>
    <property type="match status" value="1"/>
</dbReference>
<evidence type="ECO:0000313" key="13">
    <source>
        <dbReference type="EMBL" id="MFC6723682.1"/>
    </source>
</evidence>
<dbReference type="EMBL" id="JBHSWU010000035">
    <property type="protein sequence ID" value="MFC6723682.1"/>
    <property type="molecule type" value="Genomic_DNA"/>
</dbReference>
<dbReference type="Pfam" id="PF02852">
    <property type="entry name" value="Pyr_redox_dim"/>
    <property type="match status" value="1"/>
</dbReference>
<dbReference type="NCBIfam" id="TIGR01350">
    <property type="entry name" value="lipoamide_DH"/>
    <property type="match status" value="1"/>
</dbReference>
<comment type="miscellaneous">
    <text evidence="10">The active site is a redox-active disulfide bond.</text>
</comment>
<proteinExistence type="inferred from homology"/>
<dbReference type="Proteomes" id="UP001596328">
    <property type="component" value="Unassembled WGS sequence"/>
</dbReference>
<evidence type="ECO:0000256" key="7">
    <source>
        <dbReference type="ARBA" id="ARBA00023157"/>
    </source>
</evidence>
<keyword evidence="8 10" id="KW-0676">Redox-active center</keyword>
<evidence type="ECO:0000256" key="3">
    <source>
        <dbReference type="ARBA" id="ARBA00022630"/>
    </source>
</evidence>
<dbReference type="InterPro" id="IPR006258">
    <property type="entry name" value="Lipoamide_DH"/>
</dbReference>
<keyword evidence="6 10" id="KW-0520">NAD</keyword>
<evidence type="ECO:0000256" key="1">
    <source>
        <dbReference type="ARBA" id="ARBA00007532"/>
    </source>
</evidence>
<keyword evidence="14" id="KW-1185">Reference proteome</keyword>
<dbReference type="AlphaFoldDB" id="A0ABD5RY46"/>
<dbReference type="GO" id="GO:0004148">
    <property type="term" value="F:dihydrolipoyl dehydrogenase (NADH) activity"/>
    <property type="evidence" value="ECO:0007669"/>
    <property type="project" value="UniProtKB-EC"/>
</dbReference>
<comment type="caution">
    <text evidence="13">The sequence shown here is derived from an EMBL/GenBank/DDBJ whole genome shotgun (WGS) entry which is preliminary data.</text>
</comment>
<feature type="domain" description="FAD/NAD(P)-binding" evidence="12">
    <location>
        <begin position="8"/>
        <end position="327"/>
    </location>
</feature>
<dbReference type="FunFam" id="3.30.390.30:FF:000001">
    <property type="entry name" value="Dihydrolipoyl dehydrogenase"/>
    <property type="match status" value="1"/>
</dbReference>
<feature type="domain" description="Pyridine nucleotide-disulphide oxidoreductase dimerisation" evidence="11">
    <location>
        <begin position="346"/>
        <end position="455"/>
    </location>
</feature>
<evidence type="ECO:0000256" key="10">
    <source>
        <dbReference type="RuleBase" id="RU003692"/>
    </source>
</evidence>
<reference evidence="13 14" key="1">
    <citation type="journal article" date="2019" name="Int. J. Syst. Evol. Microbiol.">
        <title>The Global Catalogue of Microorganisms (GCM) 10K type strain sequencing project: providing services to taxonomists for standard genome sequencing and annotation.</title>
        <authorList>
            <consortium name="The Broad Institute Genomics Platform"/>
            <consortium name="The Broad Institute Genome Sequencing Center for Infectious Disease"/>
            <person name="Wu L."/>
            <person name="Ma J."/>
        </authorList>
    </citation>
    <scope>NUCLEOTIDE SEQUENCE [LARGE SCALE GENOMIC DNA]</scope>
    <source>
        <strain evidence="13 14">NBRC 111368</strain>
    </source>
</reference>
<evidence type="ECO:0000256" key="9">
    <source>
        <dbReference type="ARBA" id="ARBA00049187"/>
    </source>
</evidence>
<evidence type="ECO:0000259" key="12">
    <source>
        <dbReference type="Pfam" id="PF07992"/>
    </source>
</evidence>
<dbReference type="PANTHER" id="PTHR22912:SF160">
    <property type="entry name" value="DIHYDROLIPOYL DEHYDROGENASE"/>
    <property type="match status" value="1"/>
</dbReference>
<evidence type="ECO:0000313" key="14">
    <source>
        <dbReference type="Proteomes" id="UP001596328"/>
    </source>
</evidence>
<dbReference type="Gene3D" id="3.50.50.60">
    <property type="entry name" value="FAD/NAD(P)-binding domain"/>
    <property type="match status" value="2"/>
</dbReference>
<sequence>MSHSSNTELVVVGGGPAGYAAAIRAAQRDADVVLVEKDAIGGTCLNRGCIPSKAFVSVAERVEKVVHAEHLGLTADVDVDFPQLVDWKDEVVETLTGGVEYLCRTNGVDVVDGVARFADDDELRVETADGKRHIAFDHAIVASGSRPMTLPGFEFDGRNVLSSADALALESVPDSLLVVGAGYIGMELATVYEKLGSDVRVVEMLDGVLPAFPDHLGEPVRERAEELGVEFHFGEAAQSWTETGDGLEVVTEDESGEQSSYDASEVLVAIGREPVTDGLGLDNTDVTVDQDGFVETDEDGRTASSQIFAAGDVAGDPMLAHAATKEGVIAADVVAGHAPQSAPLHVPAVVFTDPEVARVGLSVAEAEQEGLDPVVGEFPLRANGRSLTTDNERGFVRLIADGDSEFVVGGEVVGPEASELIGEIGLAVEMGATVEDVAATVHVHPSLSEATMEAAEHVLGTAIHTENDA</sequence>
<dbReference type="InterPro" id="IPR004099">
    <property type="entry name" value="Pyr_nucl-diS_OxRdtase_dimer"/>
</dbReference>
<dbReference type="Pfam" id="PF07992">
    <property type="entry name" value="Pyr_redox_2"/>
    <property type="match status" value="1"/>
</dbReference>
<dbReference type="SUPFAM" id="SSF55424">
    <property type="entry name" value="FAD/NAD-linked reductases, dimerisation (C-terminal) domain"/>
    <property type="match status" value="1"/>
</dbReference>
<evidence type="ECO:0000256" key="8">
    <source>
        <dbReference type="ARBA" id="ARBA00023284"/>
    </source>
</evidence>
<keyword evidence="3 10" id="KW-0285">Flavoprotein</keyword>
<protein>
    <recommendedName>
        <fullName evidence="2 10">Dihydrolipoyl dehydrogenase</fullName>
        <ecNumber evidence="2 10">1.8.1.4</ecNumber>
    </recommendedName>
</protein>
<dbReference type="EC" id="1.8.1.4" evidence="2 10"/>
<evidence type="ECO:0000256" key="2">
    <source>
        <dbReference type="ARBA" id="ARBA00012608"/>
    </source>
</evidence>
<dbReference type="SUPFAM" id="SSF51905">
    <property type="entry name" value="FAD/NAD(P)-binding domain"/>
    <property type="match status" value="1"/>
</dbReference>
<dbReference type="InterPro" id="IPR050151">
    <property type="entry name" value="Class-I_Pyr_Nuc-Dis_Oxidored"/>
</dbReference>
<dbReference type="InterPro" id="IPR016156">
    <property type="entry name" value="FAD/NAD-linked_Rdtase_dimer_sf"/>
</dbReference>
<dbReference type="Gene3D" id="3.30.390.30">
    <property type="match status" value="1"/>
</dbReference>
<comment type="cofactor">
    <cofactor evidence="10">
        <name>FAD</name>
        <dbReference type="ChEBI" id="CHEBI:57692"/>
    </cofactor>
    <text evidence="10">Binds 1 FAD per subunit.</text>
</comment>
<dbReference type="PIRSF" id="PIRSF000350">
    <property type="entry name" value="Mercury_reductase_MerA"/>
    <property type="match status" value="1"/>
</dbReference>
<comment type="similarity">
    <text evidence="1 10">Belongs to the class-I pyridine nucleotide-disulfide oxidoreductase family.</text>
</comment>
<gene>
    <name evidence="13" type="primary">lpdA</name>
    <name evidence="13" type="ORF">ACFQE1_04635</name>
</gene>
<evidence type="ECO:0000259" key="11">
    <source>
        <dbReference type="Pfam" id="PF02852"/>
    </source>
</evidence>
<name>A0ABD5RY46_9EURY</name>
<dbReference type="PANTHER" id="PTHR22912">
    <property type="entry name" value="DISULFIDE OXIDOREDUCTASE"/>
    <property type="match status" value="1"/>
</dbReference>
<organism evidence="13 14">
    <name type="scientific">Halobium palmae</name>
    <dbReference type="NCBI Taxonomy" id="1776492"/>
    <lineage>
        <taxon>Archaea</taxon>
        <taxon>Methanobacteriati</taxon>
        <taxon>Methanobacteriota</taxon>
        <taxon>Stenosarchaea group</taxon>
        <taxon>Halobacteria</taxon>
        <taxon>Halobacteriales</taxon>
        <taxon>Haloferacaceae</taxon>
        <taxon>Halobium</taxon>
    </lineage>
</organism>
<dbReference type="InterPro" id="IPR001100">
    <property type="entry name" value="Pyr_nuc-diS_OxRdtase"/>
</dbReference>
<keyword evidence="4 10" id="KW-0274">FAD</keyword>
<evidence type="ECO:0000256" key="4">
    <source>
        <dbReference type="ARBA" id="ARBA00022827"/>
    </source>
</evidence>
<accession>A0ABD5RY46</accession>
<dbReference type="PRINTS" id="PR00411">
    <property type="entry name" value="PNDRDTASEI"/>
</dbReference>
<dbReference type="InterPro" id="IPR023753">
    <property type="entry name" value="FAD/NAD-binding_dom"/>
</dbReference>
<keyword evidence="7" id="KW-1015">Disulfide bond</keyword>
<keyword evidence="5 10" id="KW-0560">Oxidoreductase</keyword>
<evidence type="ECO:0000256" key="5">
    <source>
        <dbReference type="ARBA" id="ARBA00023002"/>
    </source>
</evidence>
<dbReference type="InterPro" id="IPR036188">
    <property type="entry name" value="FAD/NAD-bd_sf"/>
</dbReference>
<evidence type="ECO:0000256" key="6">
    <source>
        <dbReference type="ARBA" id="ARBA00023027"/>
    </source>
</evidence>
<comment type="catalytic activity">
    <reaction evidence="9 10">
        <text>N(6)-[(R)-dihydrolipoyl]-L-lysyl-[protein] + NAD(+) = N(6)-[(R)-lipoyl]-L-lysyl-[protein] + NADH + H(+)</text>
        <dbReference type="Rhea" id="RHEA:15045"/>
        <dbReference type="Rhea" id="RHEA-COMP:10474"/>
        <dbReference type="Rhea" id="RHEA-COMP:10475"/>
        <dbReference type="ChEBI" id="CHEBI:15378"/>
        <dbReference type="ChEBI" id="CHEBI:57540"/>
        <dbReference type="ChEBI" id="CHEBI:57945"/>
        <dbReference type="ChEBI" id="CHEBI:83099"/>
        <dbReference type="ChEBI" id="CHEBI:83100"/>
        <dbReference type="EC" id="1.8.1.4"/>
    </reaction>
</comment>